<feature type="compositionally biased region" description="Acidic residues" evidence="2">
    <location>
        <begin position="43"/>
        <end position="63"/>
    </location>
</feature>
<organism evidence="3 4">
    <name type="scientific">Paspalum notatum var. saurae</name>
    <dbReference type="NCBI Taxonomy" id="547442"/>
    <lineage>
        <taxon>Eukaryota</taxon>
        <taxon>Viridiplantae</taxon>
        <taxon>Streptophyta</taxon>
        <taxon>Embryophyta</taxon>
        <taxon>Tracheophyta</taxon>
        <taxon>Spermatophyta</taxon>
        <taxon>Magnoliopsida</taxon>
        <taxon>Liliopsida</taxon>
        <taxon>Poales</taxon>
        <taxon>Poaceae</taxon>
        <taxon>PACMAD clade</taxon>
        <taxon>Panicoideae</taxon>
        <taxon>Andropogonodae</taxon>
        <taxon>Paspaleae</taxon>
        <taxon>Paspalinae</taxon>
        <taxon>Paspalum</taxon>
    </lineage>
</organism>
<feature type="coiled-coil region" evidence="1">
    <location>
        <begin position="396"/>
        <end position="437"/>
    </location>
</feature>
<protein>
    <submittedName>
        <fullName evidence="3">Uncharacterized protein</fullName>
    </submittedName>
</protein>
<dbReference type="Proteomes" id="UP001341281">
    <property type="component" value="Chromosome 04"/>
</dbReference>
<accession>A0AAQ3TEF5</accession>
<keyword evidence="4" id="KW-1185">Reference proteome</keyword>
<feature type="compositionally biased region" description="Polar residues" evidence="2">
    <location>
        <begin position="103"/>
        <end position="112"/>
    </location>
</feature>
<name>A0AAQ3TEF5_PASNO</name>
<dbReference type="PANTHER" id="PTHR33063:SF18">
    <property type="entry name" value="RECF_RECN_SMC N-TERMINAL DOMAIN-CONTAINING PROTEIN"/>
    <property type="match status" value="1"/>
</dbReference>
<feature type="region of interest" description="Disordered" evidence="2">
    <location>
        <begin position="95"/>
        <end position="132"/>
    </location>
</feature>
<dbReference type="EMBL" id="CP144748">
    <property type="protein sequence ID" value="WVZ70344.1"/>
    <property type="molecule type" value="Genomic_DNA"/>
</dbReference>
<dbReference type="PANTHER" id="PTHR33063">
    <property type="entry name" value="OS02G0583500 PROTEIN"/>
    <property type="match status" value="1"/>
</dbReference>
<evidence type="ECO:0000313" key="4">
    <source>
        <dbReference type="Proteomes" id="UP001341281"/>
    </source>
</evidence>
<feature type="region of interest" description="Disordered" evidence="2">
    <location>
        <begin position="34"/>
        <end position="63"/>
    </location>
</feature>
<dbReference type="AlphaFoldDB" id="A0AAQ3TEF5"/>
<evidence type="ECO:0000256" key="2">
    <source>
        <dbReference type="SAM" id="MobiDB-lite"/>
    </source>
</evidence>
<evidence type="ECO:0000313" key="3">
    <source>
        <dbReference type="EMBL" id="WVZ70344.1"/>
    </source>
</evidence>
<gene>
    <name evidence="3" type="ORF">U9M48_019019</name>
</gene>
<evidence type="ECO:0000256" key="1">
    <source>
        <dbReference type="SAM" id="Coils"/>
    </source>
</evidence>
<reference evidence="3 4" key="1">
    <citation type="submission" date="2024-02" db="EMBL/GenBank/DDBJ databases">
        <title>High-quality chromosome-scale genome assembly of Pensacola bahiagrass (Paspalum notatum Flugge var. saurae).</title>
        <authorList>
            <person name="Vega J.M."/>
            <person name="Podio M."/>
            <person name="Orjuela J."/>
            <person name="Siena L.A."/>
            <person name="Pessino S.C."/>
            <person name="Combes M.C."/>
            <person name="Mariac C."/>
            <person name="Albertini E."/>
            <person name="Pupilli F."/>
            <person name="Ortiz J.P.A."/>
            <person name="Leblanc O."/>
        </authorList>
    </citation>
    <scope>NUCLEOTIDE SEQUENCE [LARGE SCALE GENOMIC DNA]</scope>
    <source>
        <strain evidence="3">R1</strain>
        <tissue evidence="3">Leaf</tissue>
    </source>
</reference>
<keyword evidence="1" id="KW-0175">Coiled coil</keyword>
<sequence>MKARGIQDAEIFFDQKCTRNKSDYRIVARKKNNHDESTLDYEPCTDENNQSDESDADLEEEEEMPLMNISSRSKVEPLILLTLANVMGVHLHASKGSHMAPGSRQSKASTHSLGPGVSSRFTRSRLGPSASTSILEERSLEAIVDEQHVPLSAPESRGVSTPMLLRSARPISDAVERSSSINPMDQASDIAGQFEEEMTVLDEVAPERSKRVRDPTWGRGLNKLTKAMGCKMCLSFVEGKKRPEHPVQAAKLASESGIVIRFNMDVDDEITQKVCSGLLRDGRELGHGEEPDFMDLFKASHYSKKKGYSDAVQEVINAMDTAKDQIPEGEEPKSIDRIVGGVLSEYSRSSKFLQNMGFHPVGSQPASTNNSSACIRELEETIQMQAVQIENGHKSEQELRATITSQQEEMLDLKQKVEEANASNKRNEDEMAILKQKQETIDSLLLRLLSKSPIS</sequence>
<proteinExistence type="predicted"/>